<accession>A0AAD4QR81</accession>
<keyword evidence="3" id="KW-1185">Reference proteome</keyword>
<feature type="region of interest" description="Disordered" evidence="1">
    <location>
        <begin position="111"/>
        <end position="198"/>
    </location>
</feature>
<proteinExistence type="predicted"/>
<evidence type="ECO:0000313" key="2">
    <source>
        <dbReference type="EMBL" id="KAI0306075.1"/>
    </source>
</evidence>
<gene>
    <name evidence="2" type="ORF">B0F90DRAFT_1695832</name>
</gene>
<reference evidence="2" key="1">
    <citation type="journal article" date="2022" name="New Phytol.">
        <title>Evolutionary transition to the ectomycorrhizal habit in the genomes of a hyperdiverse lineage of mushroom-forming fungi.</title>
        <authorList>
            <person name="Looney B."/>
            <person name="Miyauchi S."/>
            <person name="Morin E."/>
            <person name="Drula E."/>
            <person name="Courty P.E."/>
            <person name="Kohler A."/>
            <person name="Kuo A."/>
            <person name="LaButti K."/>
            <person name="Pangilinan J."/>
            <person name="Lipzen A."/>
            <person name="Riley R."/>
            <person name="Andreopoulos W."/>
            <person name="He G."/>
            <person name="Johnson J."/>
            <person name="Nolan M."/>
            <person name="Tritt A."/>
            <person name="Barry K.W."/>
            <person name="Grigoriev I.V."/>
            <person name="Nagy L.G."/>
            <person name="Hibbett D."/>
            <person name="Henrissat B."/>
            <person name="Matheny P.B."/>
            <person name="Labbe J."/>
            <person name="Martin F.M."/>
        </authorList>
    </citation>
    <scope>NUCLEOTIDE SEQUENCE</scope>
    <source>
        <strain evidence="2">BPL690</strain>
    </source>
</reference>
<evidence type="ECO:0000313" key="3">
    <source>
        <dbReference type="Proteomes" id="UP001203297"/>
    </source>
</evidence>
<dbReference type="AlphaFoldDB" id="A0AAD4QR81"/>
<protein>
    <submittedName>
        <fullName evidence="2">Uncharacterized protein</fullName>
    </submittedName>
</protein>
<evidence type="ECO:0000256" key="1">
    <source>
        <dbReference type="SAM" id="MobiDB-lite"/>
    </source>
</evidence>
<feature type="compositionally biased region" description="Basic and acidic residues" evidence="1">
    <location>
        <begin position="52"/>
        <end position="63"/>
    </location>
</feature>
<dbReference type="Proteomes" id="UP001203297">
    <property type="component" value="Unassembled WGS sequence"/>
</dbReference>
<feature type="compositionally biased region" description="Low complexity" evidence="1">
    <location>
        <begin position="134"/>
        <end position="144"/>
    </location>
</feature>
<dbReference type="EMBL" id="WTXG01000004">
    <property type="protein sequence ID" value="KAI0306075.1"/>
    <property type="molecule type" value="Genomic_DNA"/>
</dbReference>
<organism evidence="2 3">
    <name type="scientific">Multifurca ochricompacta</name>
    <dbReference type="NCBI Taxonomy" id="376703"/>
    <lineage>
        <taxon>Eukaryota</taxon>
        <taxon>Fungi</taxon>
        <taxon>Dikarya</taxon>
        <taxon>Basidiomycota</taxon>
        <taxon>Agaricomycotina</taxon>
        <taxon>Agaricomycetes</taxon>
        <taxon>Russulales</taxon>
        <taxon>Russulaceae</taxon>
        <taxon>Multifurca</taxon>
    </lineage>
</organism>
<comment type="caution">
    <text evidence="2">The sequence shown here is derived from an EMBL/GenBank/DDBJ whole genome shotgun (WGS) entry which is preliminary data.</text>
</comment>
<sequence>MPTRLLTSFMCPFWKPKSDPCPTIPVCLPPPFFSSFPCYSNLRLPSVSFQQERTREHRPDRHGPPSLPYPAPPSTLSTPVPARSAATVTPQCIIATSPPLRAHKPHTASVYLRSSSYSHSRSRSHSHSPPHSPFPSHSPSRSPTRLPPPPARSALKKPRAKLTMTATSSSLTPDTASASTVASSLPPPTPTRRTSPRSGLLARFLGKNRGAVTAPPLVVVVGRPERKAVRFGGVEEEEEES</sequence>
<feature type="compositionally biased region" description="Polar residues" evidence="1">
    <location>
        <begin position="164"/>
        <end position="182"/>
    </location>
</feature>
<name>A0AAD4QR81_9AGAM</name>
<feature type="region of interest" description="Disordered" evidence="1">
    <location>
        <begin position="49"/>
        <end position="84"/>
    </location>
</feature>